<keyword evidence="1" id="KW-0472">Membrane</keyword>
<keyword evidence="3" id="KW-1185">Reference proteome</keyword>
<reference evidence="3" key="1">
    <citation type="submission" date="2023-09" db="EMBL/GenBank/DDBJ databases">
        <authorList>
            <person name="Zhang C."/>
        </authorList>
    </citation>
    <scope>NUCLEOTIDE SEQUENCE [LARGE SCALE GENOMIC DNA]</scope>
    <source>
        <strain evidence="3">SQ345</strain>
    </source>
</reference>
<dbReference type="InterPro" id="IPR019099">
    <property type="entry name" value="Uncharacterised_PGPGW_TM"/>
</dbReference>
<proteinExistence type="predicted"/>
<dbReference type="EMBL" id="CP134146">
    <property type="protein sequence ID" value="WNC67975.1"/>
    <property type="molecule type" value="Genomic_DNA"/>
</dbReference>
<name>A0ABY9TGW0_9GAMM</name>
<dbReference type="Pfam" id="PF09656">
    <property type="entry name" value="PGPGW"/>
    <property type="match status" value="1"/>
</dbReference>
<evidence type="ECO:0000256" key="1">
    <source>
        <dbReference type="SAM" id="Phobius"/>
    </source>
</evidence>
<dbReference type="Proteomes" id="UP001248581">
    <property type="component" value="Chromosome"/>
</dbReference>
<dbReference type="RefSeq" id="WP_348387133.1">
    <property type="nucleotide sequence ID" value="NZ_CP134146.1"/>
</dbReference>
<evidence type="ECO:0000313" key="3">
    <source>
        <dbReference type="Proteomes" id="UP001248581"/>
    </source>
</evidence>
<evidence type="ECO:0000313" key="2">
    <source>
        <dbReference type="EMBL" id="WNC67975.1"/>
    </source>
</evidence>
<feature type="transmembrane region" description="Helical" evidence="1">
    <location>
        <begin position="7"/>
        <end position="25"/>
    </location>
</feature>
<organism evidence="2 3">
    <name type="scientific">Thalassotalea nanhaiensis</name>
    <dbReference type="NCBI Taxonomy" id="3065648"/>
    <lineage>
        <taxon>Bacteria</taxon>
        <taxon>Pseudomonadati</taxon>
        <taxon>Pseudomonadota</taxon>
        <taxon>Gammaproteobacteria</taxon>
        <taxon>Alteromonadales</taxon>
        <taxon>Colwelliaceae</taxon>
        <taxon>Thalassotalea</taxon>
    </lineage>
</organism>
<gene>
    <name evidence="2" type="ORF">RI845_15795</name>
</gene>
<keyword evidence="1" id="KW-1133">Transmembrane helix</keyword>
<protein>
    <submittedName>
        <fullName evidence="2">PGPGW domain-containing protein</fullName>
    </submittedName>
</protein>
<sequence>MQTLKTKALSVIGLLFLLIGLVFIILPGPAILFIPIGLALLSFEYPAAKKWLRKYQRYSSKAATKMDGMVRKLKRT</sequence>
<keyword evidence="1" id="KW-0812">Transmembrane</keyword>
<accession>A0ABY9TGW0</accession>